<proteinExistence type="predicted"/>
<protein>
    <submittedName>
        <fullName evidence="2">Uncharacterized protein</fullName>
    </submittedName>
</protein>
<evidence type="ECO:0000313" key="2">
    <source>
        <dbReference type="EMBL" id="CAK9438995.1"/>
    </source>
</evidence>
<feature type="region of interest" description="Disordered" evidence="1">
    <location>
        <begin position="1"/>
        <end position="33"/>
    </location>
</feature>
<dbReference type="RefSeq" id="XP_066830157.1">
    <property type="nucleotide sequence ID" value="XM_066973305.1"/>
</dbReference>
<reference evidence="2 3" key="1">
    <citation type="submission" date="2024-03" db="EMBL/GenBank/DDBJ databases">
        <authorList>
            <person name="Brejova B."/>
        </authorList>
    </citation>
    <scope>NUCLEOTIDE SEQUENCE [LARGE SCALE GENOMIC DNA]</scope>
    <source>
        <strain evidence="2 3">CBS 14171</strain>
    </source>
</reference>
<gene>
    <name evidence="2" type="ORF">LODBEIA_P32190</name>
</gene>
<dbReference type="Proteomes" id="UP001497383">
    <property type="component" value="Chromosome 4"/>
</dbReference>
<sequence length="120" mass="13557">MSSEKTGNESSVTAASDSTHQQQQQPQELNQADLAKIQDITQKILNPNGEHPQVNDYIQSTFSYIGNALKKMQETDDKQATAKEIADDLTQKFEQWAAQKKQEAEQKRAETKTESTEEKK</sequence>
<feature type="compositionally biased region" description="Basic and acidic residues" evidence="1">
    <location>
        <begin position="100"/>
        <end position="120"/>
    </location>
</feature>
<feature type="compositionally biased region" description="Polar residues" evidence="1">
    <location>
        <begin position="1"/>
        <end position="20"/>
    </location>
</feature>
<dbReference type="GeneID" id="92208415"/>
<evidence type="ECO:0000313" key="3">
    <source>
        <dbReference type="Proteomes" id="UP001497383"/>
    </source>
</evidence>
<name>A0ABP0ZLG7_9ASCO</name>
<dbReference type="EMBL" id="OZ022408">
    <property type="protein sequence ID" value="CAK9438995.1"/>
    <property type="molecule type" value="Genomic_DNA"/>
</dbReference>
<feature type="region of interest" description="Disordered" evidence="1">
    <location>
        <begin position="96"/>
        <end position="120"/>
    </location>
</feature>
<keyword evidence="3" id="KW-1185">Reference proteome</keyword>
<organism evidence="2 3">
    <name type="scientific">Lodderomyces beijingensis</name>
    <dbReference type="NCBI Taxonomy" id="1775926"/>
    <lineage>
        <taxon>Eukaryota</taxon>
        <taxon>Fungi</taxon>
        <taxon>Dikarya</taxon>
        <taxon>Ascomycota</taxon>
        <taxon>Saccharomycotina</taxon>
        <taxon>Pichiomycetes</taxon>
        <taxon>Debaryomycetaceae</taxon>
        <taxon>Candida/Lodderomyces clade</taxon>
        <taxon>Lodderomyces</taxon>
    </lineage>
</organism>
<evidence type="ECO:0000256" key="1">
    <source>
        <dbReference type="SAM" id="MobiDB-lite"/>
    </source>
</evidence>
<accession>A0ABP0ZLG7</accession>